<dbReference type="InterPro" id="IPR050493">
    <property type="entry name" value="FAD-dep_Monooxygenase_BioMet"/>
</dbReference>
<dbReference type="GO" id="GO:0004497">
    <property type="term" value="F:monooxygenase activity"/>
    <property type="evidence" value="ECO:0007669"/>
    <property type="project" value="UniProtKB-KW"/>
</dbReference>
<dbReference type="Gene3D" id="3.50.50.60">
    <property type="entry name" value="FAD/NAD(P)-binding domain"/>
    <property type="match status" value="1"/>
</dbReference>
<evidence type="ECO:0000259" key="6">
    <source>
        <dbReference type="Pfam" id="PF01494"/>
    </source>
</evidence>
<dbReference type="Pfam" id="PF01494">
    <property type="entry name" value="FAD_binding_3"/>
    <property type="match status" value="1"/>
</dbReference>
<dbReference type="InterPro" id="IPR002938">
    <property type="entry name" value="FAD-bd"/>
</dbReference>
<keyword evidence="4" id="KW-0560">Oxidoreductase</keyword>
<evidence type="ECO:0000256" key="3">
    <source>
        <dbReference type="ARBA" id="ARBA00022827"/>
    </source>
</evidence>
<dbReference type="EMBL" id="LR726403">
    <property type="protein sequence ID" value="VWO97589.1"/>
    <property type="molecule type" value="Genomic_DNA"/>
</dbReference>
<gene>
    <name evidence="7" type="primary">Q01446</name>
</gene>
<name>A0A5K1JYL3_9APHY</name>
<dbReference type="GO" id="GO:0071949">
    <property type="term" value="F:FAD binding"/>
    <property type="evidence" value="ECO:0007669"/>
    <property type="project" value="InterPro"/>
</dbReference>
<keyword evidence="5" id="KW-0503">Monooxygenase</keyword>
<reference evidence="7" key="1">
    <citation type="submission" date="2019-10" db="EMBL/GenBank/DDBJ databases">
        <authorList>
            <person name="Nor Muhammad N."/>
        </authorList>
    </citation>
    <scope>NUCLEOTIDE SEQUENCE</scope>
</reference>
<dbReference type="PANTHER" id="PTHR13789:SF147">
    <property type="entry name" value="PUTATIVE (AFU_ORTHOLOGUE AFUA_2G01950)-RELATED"/>
    <property type="match status" value="1"/>
</dbReference>
<accession>A0A5K1JYL3</accession>
<keyword evidence="3" id="KW-0274">FAD</keyword>
<protein>
    <submittedName>
        <fullName evidence="7">Maackiain detoxification</fullName>
    </submittedName>
</protein>
<sequence>MPFICSECGSMHTDDTGRVYGGHDWEDEVIGETGGDFLCMHFFELRRILAEAAVENGAQIRAPMKVVSVHPDHERPWVTVENGELVYGDVLVGCDGSSWKGWVTRTAVLNAFGLDDIAEPAVMQIFNVIVPDADNDNIKDDGLRSQLRKTGKVFTWLGAEYSAIGFPIKAPTTRAPEFVLFVYGPRYENGRTETIWKTDSEELLAAINDADPRLMELAAGASSISCVPMPKRNHCPEWVHPDGRLLVIGEGAHPLILGTIYGLGMSTGDAATLGRLFSHLTRRDQIDSFLSAVQEIRKGRVEDVMRRAAGNIFAVSIPPAVAAAHDREMSRQAENGLQALQGQRRIQPQTSEQLVAAVENIYAYDPEDEADDWWVQWGALESRAARLSEVPPKNDEEEKEKEEARKRWEAAFAVAEQVTVVTTEPGRMTLTFRSHAV</sequence>
<dbReference type="PANTHER" id="PTHR13789">
    <property type="entry name" value="MONOOXYGENASE"/>
    <property type="match status" value="1"/>
</dbReference>
<comment type="similarity">
    <text evidence="1">Belongs to the paxM FAD-dependent monooxygenase family.</text>
</comment>
<dbReference type="SUPFAM" id="SSF51905">
    <property type="entry name" value="FAD/NAD(P)-binding domain"/>
    <property type="match status" value="1"/>
</dbReference>
<keyword evidence="2" id="KW-0285">Flavoprotein</keyword>
<proteinExistence type="inferred from homology"/>
<dbReference type="AlphaFoldDB" id="A0A5K1JYL3"/>
<evidence type="ECO:0000313" key="7">
    <source>
        <dbReference type="EMBL" id="VWO97589.1"/>
    </source>
</evidence>
<evidence type="ECO:0000256" key="4">
    <source>
        <dbReference type="ARBA" id="ARBA00023002"/>
    </source>
</evidence>
<feature type="domain" description="FAD-binding" evidence="6">
    <location>
        <begin position="44"/>
        <end position="308"/>
    </location>
</feature>
<evidence type="ECO:0000256" key="1">
    <source>
        <dbReference type="ARBA" id="ARBA00007992"/>
    </source>
</evidence>
<organism evidence="7">
    <name type="scientific">Ganoderma boninense</name>
    <dbReference type="NCBI Taxonomy" id="34458"/>
    <lineage>
        <taxon>Eukaryota</taxon>
        <taxon>Fungi</taxon>
        <taxon>Dikarya</taxon>
        <taxon>Basidiomycota</taxon>
        <taxon>Agaricomycotina</taxon>
        <taxon>Agaricomycetes</taxon>
        <taxon>Polyporales</taxon>
        <taxon>Polyporaceae</taxon>
        <taxon>Ganoderma</taxon>
    </lineage>
</organism>
<evidence type="ECO:0000256" key="2">
    <source>
        <dbReference type="ARBA" id="ARBA00022630"/>
    </source>
</evidence>
<evidence type="ECO:0000256" key="5">
    <source>
        <dbReference type="ARBA" id="ARBA00023033"/>
    </source>
</evidence>
<dbReference type="InterPro" id="IPR036188">
    <property type="entry name" value="FAD/NAD-bd_sf"/>
</dbReference>